<dbReference type="PRINTS" id="PR01300">
    <property type="entry name" value="PYOCINKILLER"/>
</dbReference>
<evidence type="ECO:0000256" key="6">
    <source>
        <dbReference type="ARBA" id="ARBA00023022"/>
    </source>
</evidence>
<dbReference type="GO" id="GO:0031640">
    <property type="term" value="P:killing of cells of another organism"/>
    <property type="evidence" value="ECO:0007669"/>
    <property type="project" value="UniProtKB-KW"/>
</dbReference>
<dbReference type="InterPro" id="IPR003060">
    <property type="entry name" value="Pyocin_killer"/>
</dbReference>
<comment type="similarity">
    <text evidence="1">Belongs to the colicin/pyosin nuclease family.</text>
</comment>
<dbReference type="InterPro" id="IPR037146">
    <property type="entry name" value="Colicin/pyocin_DNase_dom_sf"/>
</dbReference>
<gene>
    <name evidence="9" type="ORF">SAMN02745723_103172</name>
</gene>
<accession>A0AAJ5BGU5</accession>
<proteinExistence type="inferred from homology"/>
<reference evidence="9 10" key="1">
    <citation type="submission" date="2016-10" db="EMBL/GenBank/DDBJ databases">
        <authorList>
            <person name="Varghese N."/>
            <person name="Submissions S."/>
        </authorList>
    </citation>
    <scope>NUCLEOTIDE SEQUENCE [LARGE SCALE GENOMIC DNA]</scope>
    <source>
        <strain evidence="9 10">DSM 5563</strain>
    </source>
</reference>
<keyword evidence="3" id="KW-0540">Nuclease</keyword>
<dbReference type="Pfam" id="PF21431">
    <property type="entry name" value="Col-Pyo_DNase"/>
    <property type="match status" value="1"/>
</dbReference>
<dbReference type="Pfam" id="PF06958">
    <property type="entry name" value="Pyocin_S"/>
    <property type="match status" value="1"/>
</dbReference>
<keyword evidence="6" id="KW-0044">Antibiotic</keyword>
<dbReference type="GO" id="GO:0005102">
    <property type="term" value="F:signaling receptor binding"/>
    <property type="evidence" value="ECO:0007669"/>
    <property type="project" value="InterPro"/>
</dbReference>
<evidence type="ECO:0000256" key="4">
    <source>
        <dbReference type="ARBA" id="ARBA00022759"/>
    </source>
</evidence>
<dbReference type="Proteomes" id="UP000226420">
    <property type="component" value="Unassembled WGS sequence"/>
</dbReference>
<evidence type="ECO:0000256" key="3">
    <source>
        <dbReference type="ARBA" id="ARBA00022722"/>
    </source>
</evidence>
<dbReference type="GO" id="GO:0016787">
    <property type="term" value="F:hydrolase activity"/>
    <property type="evidence" value="ECO:0007669"/>
    <property type="project" value="UniProtKB-KW"/>
</dbReference>
<dbReference type="SUPFAM" id="SSF69369">
    <property type="entry name" value="Cloacin translocation domain"/>
    <property type="match status" value="1"/>
</dbReference>
<dbReference type="RefSeq" id="WP_074821714.1">
    <property type="nucleotide sequence ID" value="NZ_FOLW01000003.1"/>
</dbReference>
<dbReference type="Pfam" id="PF05488">
    <property type="entry name" value="PAAR_motif"/>
    <property type="match status" value="1"/>
</dbReference>
<evidence type="ECO:0000256" key="2">
    <source>
        <dbReference type="ARBA" id="ARBA00022529"/>
    </source>
</evidence>
<dbReference type="Gene3D" id="3.90.540.10">
    <property type="entry name" value="Colicin/pyocin, DNase domain"/>
    <property type="match status" value="1"/>
</dbReference>
<evidence type="ECO:0000259" key="8">
    <source>
        <dbReference type="SMART" id="SM00507"/>
    </source>
</evidence>
<protein>
    <submittedName>
        <fullName evidence="9">PAAR motif-containing protein</fullName>
    </submittedName>
</protein>
<dbReference type="CDD" id="cd00085">
    <property type="entry name" value="HNHc"/>
    <property type="match status" value="1"/>
</dbReference>
<dbReference type="InterPro" id="IPR003615">
    <property type="entry name" value="HNH_nuc"/>
</dbReference>
<keyword evidence="5" id="KW-0378">Hydrolase</keyword>
<keyword evidence="7" id="KW-0078">Bacteriocin</keyword>
<evidence type="ECO:0000256" key="7">
    <source>
        <dbReference type="ARBA" id="ARBA00023048"/>
    </source>
</evidence>
<sequence length="513" mass="56364">MPRMLACLGNKTTKGTIIHASSTLFEGSHPLARDGDLAWCNECKNSFPMLGTATSIIDDRPMVAFGDKVLCRCSDHWVIAQSTWFCEHQDSGKESTITNQQSFTQSNPPSLAELSYTDNSPSVETVFAKSCLLSDGCTDAGQEQEPVENFGEVSLFQGTDIECGYRCEPSPSPQITSVGALIASQTGIRVLQHSAGTSIAGRWMVSNPISILLIGLFYSPEISQGSHRDGLADYIARDKLDYLATTGGTATTRVRFQARVNIQTNQPVIEGYHTPANSELDQVPVIKMRLDSSNGIRRYIPEGQSGPSIIWTPAEPEYSPINHTGNHSGYSAPLSILVNPLPETPGDHSTTSPIPEKKNFNDYILVFPADSGMPPIYIMLDSPRNESGVVIGQGETIFGTWLRDAGAGLGCPVPAQIADKLRGREFTNFDQFREAFWIEVSKDAELSSQFIPSNRKKMANGRAPRARYRDTVGGRRSFELHHKHQIQHGGNVYDVENLNVVTPKRHIDIHRDN</sequence>
<evidence type="ECO:0000256" key="5">
    <source>
        <dbReference type="ARBA" id="ARBA00022801"/>
    </source>
</evidence>
<dbReference type="GO" id="GO:0004519">
    <property type="term" value="F:endonuclease activity"/>
    <property type="evidence" value="ECO:0007669"/>
    <property type="project" value="UniProtKB-KW"/>
</dbReference>
<keyword evidence="4" id="KW-0255">Endonuclease</keyword>
<organism evidence="9 10">
    <name type="scientific">Pragia fontium DSM 5563 = ATCC 49100</name>
    <dbReference type="NCBI Taxonomy" id="1122977"/>
    <lineage>
        <taxon>Bacteria</taxon>
        <taxon>Pseudomonadati</taxon>
        <taxon>Pseudomonadota</taxon>
        <taxon>Gammaproteobacteria</taxon>
        <taxon>Enterobacterales</taxon>
        <taxon>Budviciaceae</taxon>
        <taxon>Pragia</taxon>
    </lineage>
</organism>
<feature type="domain" description="HNH nuclease" evidence="8">
    <location>
        <begin position="452"/>
        <end position="507"/>
    </location>
</feature>
<dbReference type="GO" id="GO:0042742">
    <property type="term" value="P:defense response to bacterium"/>
    <property type="evidence" value="ECO:0007669"/>
    <property type="project" value="UniProtKB-KW"/>
</dbReference>
<evidence type="ECO:0000256" key="1">
    <source>
        <dbReference type="ARBA" id="ARBA00006811"/>
    </source>
</evidence>
<name>A0AAJ5BGU5_9GAMM</name>
<evidence type="ECO:0000313" key="9">
    <source>
        <dbReference type="EMBL" id="SFC63566.1"/>
    </source>
</evidence>
<keyword evidence="2" id="KW-0929">Antimicrobial</keyword>
<dbReference type="CDD" id="cd14744">
    <property type="entry name" value="PAAR_CT_2"/>
    <property type="match status" value="1"/>
</dbReference>
<dbReference type="EMBL" id="FOLW01000003">
    <property type="protein sequence ID" value="SFC63566.1"/>
    <property type="molecule type" value="Genomic_DNA"/>
</dbReference>
<dbReference type="GO" id="GO:0019835">
    <property type="term" value="P:cytolysis"/>
    <property type="evidence" value="ECO:0007669"/>
    <property type="project" value="InterPro"/>
</dbReference>
<dbReference type="InterPro" id="IPR044925">
    <property type="entry name" value="His-Me_finger_sf"/>
</dbReference>
<dbReference type="InterPro" id="IPR008727">
    <property type="entry name" value="PAAR_motif"/>
</dbReference>
<dbReference type="SUPFAM" id="SSF54060">
    <property type="entry name" value="His-Me finger endonucleases"/>
    <property type="match status" value="1"/>
</dbReference>
<dbReference type="SMART" id="SM00507">
    <property type="entry name" value="HNHc"/>
    <property type="match status" value="1"/>
</dbReference>
<evidence type="ECO:0000313" key="10">
    <source>
        <dbReference type="Proteomes" id="UP000226420"/>
    </source>
</evidence>
<dbReference type="InterPro" id="IPR036302">
    <property type="entry name" value="Pyosin/cloacin_T_dom_sf"/>
</dbReference>
<comment type="caution">
    <text evidence="9">The sequence shown here is derived from an EMBL/GenBank/DDBJ whole genome shotgun (WGS) entry which is preliminary data.</text>
</comment>
<dbReference type="AlphaFoldDB" id="A0AAJ5BGU5"/>
<dbReference type="InterPro" id="IPR016128">
    <property type="entry name" value="Pyosin/cloacin_T_dom"/>
</dbReference>